<evidence type="ECO:0000259" key="2">
    <source>
        <dbReference type="Pfam" id="PF05193"/>
    </source>
</evidence>
<sequence length="434" mass="49401">MEKKKYDQLQEELYFEKLENGLSVYVLPKPEFSKTYATFTTKYGSIDDHFIPLGESKLVKVPDGIAHFLEHKMFEKEDGDVFQRFSEKGASANAFTSFTRTAYLFSSTSNVSENLSTLIDFVQAPYFTEETVEKEKGIIGQEITMYDDNADWRLYFGAIQNMFHHHPVKVDIAGTVESISKITKDHLYQCYNTFYHPSNMLLFVVGSVNPEEIVKQVRAIQDGKSFKPQPPIERHVEEEPSHVFKEHAQLNMDVQVPKCMIGMKASNVDLKGDALLRRELAVNAALDILFGRTSENYTSLFEEGLIDDSFTFDFSQEQGFGFALLGGNTRNPDKLTETIKSILTREAQNSTITEEQLNSVKRKNIGGFLRSLNSPEFIANQFTRYAFNDMDLFEAVPALETLTKDDIAAALSDLARPEKMTSFYILPKEKEESE</sequence>
<dbReference type="InterPro" id="IPR007863">
    <property type="entry name" value="Peptidase_M16_C"/>
</dbReference>
<protein>
    <submittedName>
        <fullName evidence="3">Peptidase M16</fullName>
    </submittedName>
</protein>
<dbReference type="SUPFAM" id="SSF63411">
    <property type="entry name" value="LuxS/MPP-like metallohydrolase"/>
    <property type="match status" value="2"/>
</dbReference>
<dbReference type="OrthoDB" id="9811314at2"/>
<dbReference type="Pfam" id="PF00675">
    <property type="entry name" value="Peptidase_M16"/>
    <property type="match status" value="1"/>
</dbReference>
<reference evidence="3 4" key="1">
    <citation type="submission" date="2018-02" db="EMBL/GenBank/DDBJ databases">
        <title>Jeotgalibacillus proteolyticum sp. nov. a protease producing bacterium isolated from ocean sediments of Laizhou Bay.</title>
        <authorList>
            <person name="Li Y."/>
        </authorList>
    </citation>
    <scope>NUCLEOTIDE SEQUENCE [LARGE SCALE GENOMIC DNA]</scope>
    <source>
        <strain evidence="3 4">22-7</strain>
    </source>
</reference>
<dbReference type="InterPro" id="IPR050361">
    <property type="entry name" value="MPP/UQCRC_Complex"/>
</dbReference>
<dbReference type="Gene3D" id="3.30.830.10">
    <property type="entry name" value="Metalloenzyme, LuxS/M16 peptidase-like"/>
    <property type="match status" value="2"/>
</dbReference>
<dbReference type="InterPro" id="IPR011765">
    <property type="entry name" value="Pept_M16_N"/>
</dbReference>
<feature type="domain" description="Peptidase M16 C-terminal" evidence="2">
    <location>
        <begin position="181"/>
        <end position="363"/>
    </location>
</feature>
<accession>A0A2S5GG47</accession>
<dbReference type="NCBIfam" id="NF047421">
    <property type="entry name" value="YfmH_fam"/>
    <property type="match status" value="1"/>
</dbReference>
<dbReference type="InterPro" id="IPR011249">
    <property type="entry name" value="Metalloenz_LuxS/M16"/>
</dbReference>
<gene>
    <name evidence="3" type="ORF">C4B60_01070</name>
</gene>
<evidence type="ECO:0000313" key="3">
    <source>
        <dbReference type="EMBL" id="PPA72002.1"/>
    </source>
</evidence>
<proteinExistence type="predicted"/>
<evidence type="ECO:0000259" key="1">
    <source>
        <dbReference type="Pfam" id="PF00675"/>
    </source>
</evidence>
<organism evidence="3 4">
    <name type="scientific">Jeotgalibacillus proteolyticus</name>
    <dbReference type="NCBI Taxonomy" id="2082395"/>
    <lineage>
        <taxon>Bacteria</taxon>
        <taxon>Bacillati</taxon>
        <taxon>Bacillota</taxon>
        <taxon>Bacilli</taxon>
        <taxon>Bacillales</taxon>
        <taxon>Caryophanaceae</taxon>
        <taxon>Jeotgalibacillus</taxon>
    </lineage>
</organism>
<dbReference type="PANTHER" id="PTHR11851:SF134">
    <property type="entry name" value="ZINC-DEPENDENT PROTEASE"/>
    <property type="match status" value="1"/>
</dbReference>
<dbReference type="Pfam" id="PF05193">
    <property type="entry name" value="Peptidase_M16_C"/>
    <property type="match status" value="1"/>
</dbReference>
<dbReference type="GO" id="GO:0046872">
    <property type="term" value="F:metal ion binding"/>
    <property type="evidence" value="ECO:0007669"/>
    <property type="project" value="InterPro"/>
</dbReference>
<dbReference type="EMBL" id="PREZ01000001">
    <property type="protein sequence ID" value="PPA72002.1"/>
    <property type="molecule type" value="Genomic_DNA"/>
</dbReference>
<evidence type="ECO:0000313" key="4">
    <source>
        <dbReference type="Proteomes" id="UP000239047"/>
    </source>
</evidence>
<dbReference type="PANTHER" id="PTHR11851">
    <property type="entry name" value="METALLOPROTEASE"/>
    <property type="match status" value="1"/>
</dbReference>
<comment type="caution">
    <text evidence="3">The sequence shown here is derived from an EMBL/GenBank/DDBJ whole genome shotgun (WGS) entry which is preliminary data.</text>
</comment>
<dbReference type="RefSeq" id="WP_104055856.1">
    <property type="nucleotide sequence ID" value="NZ_PREZ01000001.1"/>
</dbReference>
<name>A0A2S5GG47_9BACL</name>
<dbReference type="AlphaFoldDB" id="A0A2S5GG47"/>
<feature type="domain" description="Peptidase M16 N-terminal" evidence="1">
    <location>
        <begin position="63"/>
        <end position="173"/>
    </location>
</feature>
<dbReference type="Proteomes" id="UP000239047">
    <property type="component" value="Unassembled WGS sequence"/>
</dbReference>
<keyword evidence="4" id="KW-1185">Reference proteome</keyword>